<dbReference type="InterPro" id="IPR003661">
    <property type="entry name" value="HisK_dim/P_dom"/>
</dbReference>
<gene>
    <name evidence="12" type="ORF">ACFQ5N_09175</name>
</gene>
<evidence type="ECO:0000256" key="3">
    <source>
        <dbReference type="ARBA" id="ARBA00022553"/>
    </source>
</evidence>
<dbReference type="InterPro" id="IPR000014">
    <property type="entry name" value="PAS"/>
</dbReference>
<dbReference type="Gene3D" id="3.30.450.20">
    <property type="entry name" value="PAS domain"/>
    <property type="match status" value="5"/>
</dbReference>
<feature type="domain" description="Response regulatory" evidence="9">
    <location>
        <begin position="1134"/>
        <end position="1249"/>
    </location>
</feature>
<comment type="catalytic activity">
    <reaction evidence="1">
        <text>ATP + protein L-histidine = ADP + protein N-phospho-L-histidine.</text>
        <dbReference type="EC" id="2.7.13.3"/>
    </reaction>
</comment>
<dbReference type="InterPro" id="IPR001789">
    <property type="entry name" value="Sig_transdc_resp-reg_receiver"/>
</dbReference>
<protein>
    <recommendedName>
        <fullName evidence="2">histidine kinase</fullName>
        <ecNumber evidence="2">2.7.13.3</ecNumber>
    </recommendedName>
</protein>
<dbReference type="PANTHER" id="PTHR43047">
    <property type="entry name" value="TWO-COMPONENT HISTIDINE PROTEIN KINASE"/>
    <property type="match status" value="1"/>
</dbReference>
<dbReference type="CDD" id="cd00082">
    <property type="entry name" value="HisKA"/>
    <property type="match status" value="1"/>
</dbReference>
<feature type="domain" description="PAS" evidence="10">
    <location>
        <begin position="505"/>
        <end position="576"/>
    </location>
</feature>
<dbReference type="InterPro" id="IPR036097">
    <property type="entry name" value="HisK_dim/P_sf"/>
</dbReference>
<dbReference type="Pfam" id="PF10114">
    <property type="entry name" value="PocR"/>
    <property type="match status" value="1"/>
</dbReference>
<evidence type="ECO:0000313" key="13">
    <source>
        <dbReference type="Proteomes" id="UP001597241"/>
    </source>
</evidence>
<evidence type="ECO:0000313" key="12">
    <source>
        <dbReference type="EMBL" id="MFD1294004.1"/>
    </source>
</evidence>
<dbReference type="RefSeq" id="WP_386809199.1">
    <property type="nucleotide sequence ID" value="NZ_JBHTMV010000004.1"/>
</dbReference>
<sequence length="1251" mass="142950">MQNNSHLTKEELIIKVNQLETKLSKLEVSLETSSKHQTEDFLIESNQFLDFISQKTNVNLEVDIDSLELSEIIDIEVMQSIMSDFYDITGMVGAIVDVKGNILVSVGWQDICTKFHRCNPDTLKNCVESDVVLTKNVPKGTFKAYKCKNNLWDIVTPIIIGDKHVGNVFMGQYLLNNEKVDIELFKKQAKKYGFDEDEYLSALKRVPNFNKETIESGMKFYSKLAVLISTLSFNSLQQAKLLNEKKQYEIELRKSEEKYRDLINLTQEGIWVINENNITSFVNPSIEKMLGYSVNEMIGKPLVDFMDITVAEEINSCLKQTNIELNEQDDFEFICKSGNRIFCNISTAPIFNKDNNYEGAIIGIINVTKRKKAEQLLLKNKNRLDYALNAIKTGAWELDLETFESWRSLKHDQIFGYNEPIPEWTFNDFLDHVHPIDRDEVNEKFQNAVKTNTDWDFECRIQHKNSGEIRWIWASGNQDENGKKMFGIVQDITKNKLAAEKHRNQEKNLKNTFDISPSIIARGDATKKRFIEVNKAVTRILGYSIEEFTSKNIDDFIHPDDRQRTQNEILKQLKGNKTYSFENRYLCKDGSYKWISWHSTKANEQGIVTLNGSDISQQKIIEQEIIKTKQFYEDITEGVQDGIIVTDENDFVYYINSAMEKISGASRDQIQGKNLLNGFLKDNIEEFNKYYKKAKKSKKPTWFEAKVITPAQRETWQNGWILPQYKDDVFTGVICTIRDISIRRKAEVDILKLSTAVQQNPAVVFITDTQGFIEYVNPKFTEITGFTNSDVLGKHSNIMKSGMQDALFYKELWDTVKSGNIWKGQFQNRKKNGELFWESASISTILNESGEVINYIKIAEDITQQKLIEKQLNTALEKALESDRLKSAFLSNMSHEIRTPMNGILGFINLLNEPNLSKSKIGEYSAIINKSGERLLNTINDIIDIAKIEAGEVVISTSEVSVEAQIQELYAFFLPEAKEKGLTFSVKTSNKIKDLTIVTDGHKLHGILTNLIKNALKFTEKGEISLGYYLKENTIEFQVKDTGIGIPKNRINCIFNRFEQADIEDSRVFEGSGLGLAITKAYITMLGGEIFVQSTEGNGSTFTFSLPHTQKTTEEAVLTQNTIEYGKSTIKNLNLLIVEDDTVSSYFLETILKDDFLNITIVENGIEAIAYCKNNPDIDLILMDIKMPLMNGYDATKEIRKFNKDVLIIAQTAYAMSGDKEKALEIGCNDYVVKPINKELLFQTIEKLLVE</sequence>
<dbReference type="PANTHER" id="PTHR43047:SF64">
    <property type="entry name" value="HISTIDINE KINASE CONTAINING CHEY-HOMOLOGOUS RECEIVER DOMAIN AND PAS DOMAIN-RELATED"/>
    <property type="match status" value="1"/>
</dbReference>
<dbReference type="CDD" id="cd17546">
    <property type="entry name" value="REC_hyHK_CKI1_RcsC-like"/>
    <property type="match status" value="1"/>
</dbReference>
<evidence type="ECO:0000259" key="11">
    <source>
        <dbReference type="PROSITE" id="PS50113"/>
    </source>
</evidence>
<dbReference type="Pfam" id="PF00989">
    <property type="entry name" value="PAS"/>
    <property type="match status" value="2"/>
</dbReference>
<evidence type="ECO:0000259" key="9">
    <source>
        <dbReference type="PROSITE" id="PS50110"/>
    </source>
</evidence>
<dbReference type="Pfam" id="PF13426">
    <property type="entry name" value="PAS_9"/>
    <property type="match status" value="1"/>
</dbReference>
<keyword evidence="7" id="KW-0175">Coiled coil</keyword>
<dbReference type="CDD" id="cd16922">
    <property type="entry name" value="HATPase_EvgS-ArcB-TorS-like"/>
    <property type="match status" value="1"/>
</dbReference>
<dbReference type="InterPro" id="IPR013767">
    <property type="entry name" value="PAS_fold"/>
</dbReference>
<dbReference type="InterPro" id="IPR003594">
    <property type="entry name" value="HATPase_dom"/>
</dbReference>
<keyword evidence="3 6" id="KW-0597">Phosphoprotein</keyword>
<feature type="domain" description="Histidine kinase" evidence="8">
    <location>
        <begin position="892"/>
        <end position="1110"/>
    </location>
</feature>
<dbReference type="PROSITE" id="PS50109">
    <property type="entry name" value="HIS_KIN"/>
    <property type="match status" value="1"/>
</dbReference>
<evidence type="ECO:0000256" key="1">
    <source>
        <dbReference type="ARBA" id="ARBA00000085"/>
    </source>
</evidence>
<dbReference type="InterPro" id="IPR018771">
    <property type="entry name" value="PocR_dom"/>
</dbReference>
<feature type="modified residue" description="4-aspartylphosphate" evidence="6">
    <location>
        <position position="1184"/>
    </location>
</feature>
<evidence type="ECO:0000256" key="5">
    <source>
        <dbReference type="ARBA" id="ARBA00022777"/>
    </source>
</evidence>
<evidence type="ECO:0000256" key="6">
    <source>
        <dbReference type="PROSITE-ProRule" id="PRU00169"/>
    </source>
</evidence>
<dbReference type="Gene3D" id="3.40.50.2300">
    <property type="match status" value="1"/>
</dbReference>
<proteinExistence type="predicted"/>
<dbReference type="InterPro" id="IPR036890">
    <property type="entry name" value="HATPase_C_sf"/>
</dbReference>
<dbReference type="EMBL" id="JBHTMV010000004">
    <property type="protein sequence ID" value="MFD1294004.1"/>
    <property type="molecule type" value="Genomic_DNA"/>
</dbReference>
<dbReference type="InterPro" id="IPR004358">
    <property type="entry name" value="Sig_transdc_His_kin-like_C"/>
</dbReference>
<dbReference type="InterPro" id="IPR013655">
    <property type="entry name" value="PAS_fold_3"/>
</dbReference>
<dbReference type="EC" id="2.7.13.3" evidence="2"/>
<evidence type="ECO:0000256" key="7">
    <source>
        <dbReference type="SAM" id="Coils"/>
    </source>
</evidence>
<evidence type="ECO:0000259" key="10">
    <source>
        <dbReference type="PROSITE" id="PS50112"/>
    </source>
</evidence>
<name>A0ABW3WP27_9FLAO</name>
<feature type="domain" description="PAS" evidence="10">
    <location>
        <begin position="749"/>
        <end position="794"/>
    </location>
</feature>
<comment type="caution">
    <text evidence="12">The sequence shown here is derived from an EMBL/GenBank/DDBJ whole genome shotgun (WGS) entry which is preliminary data.</text>
</comment>
<feature type="domain" description="PAC" evidence="11">
    <location>
        <begin position="327"/>
        <end position="379"/>
    </location>
</feature>
<feature type="domain" description="PAS" evidence="10">
    <location>
        <begin position="255"/>
        <end position="328"/>
    </location>
</feature>
<keyword evidence="5" id="KW-0418">Kinase</keyword>
<dbReference type="SMART" id="SM00086">
    <property type="entry name" value="PAC"/>
    <property type="match status" value="5"/>
</dbReference>
<dbReference type="InterPro" id="IPR011006">
    <property type="entry name" value="CheY-like_superfamily"/>
</dbReference>
<evidence type="ECO:0000256" key="2">
    <source>
        <dbReference type="ARBA" id="ARBA00012438"/>
    </source>
</evidence>
<feature type="coiled-coil region" evidence="7">
    <location>
        <begin position="238"/>
        <end position="265"/>
    </location>
</feature>
<dbReference type="CDD" id="cd00130">
    <property type="entry name" value="PAS"/>
    <property type="match status" value="5"/>
</dbReference>
<feature type="domain" description="PAC" evidence="11">
    <location>
        <begin position="455"/>
        <end position="504"/>
    </location>
</feature>
<dbReference type="Proteomes" id="UP001597241">
    <property type="component" value="Unassembled WGS sequence"/>
</dbReference>
<dbReference type="NCBIfam" id="TIGR00229">
    <property type="entry name" value="sensory_box"/>
    <property type="match status" value="4"/>
</dbReference>
<dbReference type="Gene3D" id="1.10.287.130">
    <property type="match status" value="1"/>
</dbReference>
<keyword evidence="13" id="KW-1185">Reference proteome</keyword>
<evidence type="ECO:0000259" key="8">
    <source>
        <dbReference type="PROSITE" id="PS50109"/>
    </source>
</evidence>
<dbReference type="Pfam" id="PF08447">
    <property type="entry name" value="PAS_3"/>
    <property type="match status" value="2"/>
</dbReference>
<dbReference type="SUPFAM" id="SSF47384">
    <property type="entry name" value="Homodimeric domain of signal transducing histidine kinase"/>
    <property type="match status" value="1"/>
</dbReference>
<dbReference type="SUPFAM" id="SSF55785">
    <property type="entry name" value="PYP-like sensor domain (PAS domain)"/>
    <property type="match status" value="5"/>
</dbReference>
<dbReference type="Pfam" id="PF00072">
    <property type="entry name" value="Response_reg"/>
    <property type="match status" value="1"/>
</dbReference>
<dbReference type="PROSITE" id="PS50113">
    <property type="entry name" value="PAC"/>
    <property type="match status" value="3"/>
</dbReference>
<dbReference type="Gene3D" id="2.10.70.100">
    <property type="match status" value="1"/>
</dbReference>
<dbReference type="PROSITE" id="PS50110">
    <property type="entry name" value="RESPONSE_REGULATORY"/>
    <property type="match status" value="1"/>
</dbReference>
<dbReference type="Pfam" id="PF02518">
    <property type="entry name" value="HATPase_c"/>
    <property type="match status" value="1"/>
</dbReference>
<dbReference type="Gene3D" id="3.30.565.10">
    <property type="entry name" value="Histidine kinase-like ATPase, C-terminal domain"/>
    <property type="match status" value="1"/>
</dbReference>
<dbReference type="SUPFAM" id="SSF55874">
    <property type="entry name" value="ATPase domain of HSP90 chaperone/DNA topoisomerase II/histidine kinase"/>
    <property type="match status" value="1"/>
</dbReference>
<feature type="domain" description="PAC" evidence="11">
    <location>
        <begin position="822"/>
        <end position="874"/>
    </location>
</feature>
<dbReference type="PRINTS" id="PR00344">
    <property type="entry name" value="BCTRLSENSOR"/>
</dbReference>
<dbReference type="InterPro" id="IPR035965">
    <property type="entry name" value="PAS-like_dom_sf"/>
</dbReference>
<feature type="domain" description="PAS" evidence="10">
    <location>
        <begin position="628"/>
        <end position="698"/>
    </location>
</feature>
<dbReference type="InterPro" id="IPR001610">
    <property type="entry name" value="PAC"/>
</dbReference>
<dbReference type="SMART" id="SM00448">
    <property type="entry name" value="REC"/>
    <property type="match status" value="1"/>
</dbReference>
<keyword evidence="4" id="KW-0808">Transferase</keyword>
<reference evidence="13" key="1">
    <citation type="journal article" date="2019" name="Int. J. Syst. Evol. Microbiol.">
        <title>The Global Catalogue of Microorganisms (GCM) 10K type strain sequencing project: providing services to taxonomists for standard genome sequencing and annotation.</title>
        <authorList>
            <consortium name="The Broad Institute Genomics Platform"/>
            <consortium name="The Broad Institute Genome Sequencing Center for Infectious Disease"/>
            <person name="Wu L."/>
            <person name="Ma J."/>
        </authorList>
    </citation>
    <scope>NUCLEOTIDE SEQUENCE [LARGE SCALE GENOMIC DNA]</scope>
    <source>
        <strain evidence="13">CCUG 62221</strain>
    </source>
</reference>
<dbReference type="InterPro" id="IPR000700">
    <property type="entry name" value="PAS-assoc_C"/>
</dbReference>
<dbReference type="InterPro" id="IPR005467">
    <property type="entry name" value="His_kinase_dom"/>
</dbReference>
<accession>A0ABW3WP27</accession>
<dbReference type="SMART" id="SM00388">
    <property type="entry name" value="HisKA"/>
    <property type="match status" value="1"/>
</dbReference>
<organism evidence="12 13">
    <name type="scientific">Lutibacter holmesii</name>
    <dbReference type="NCBI Taxonomy" id="1137985"/>
    <lineage>
        <taxon>Bacteria</taxon>
        <taxon>Pseudomonadati</taxon>
        <taxon>Bacteroidota</taxon>
        <taxon>Flavobacteriia</taxon>
        <taxon>Flavobacteriales</taxon>
        <taxon>Flavobacteriaceae</taxon>
        <taxon>Lutibacter</taxon>
    </lineage>
</organism>
<dbReference type="Pfam" id="PF00512">
    <property type="entry name" value="HisKA"/>
    <property type="match status" value="1"/>
</dbReference>
<dbReference type="PROSITE" id="PS50112">
    <property type="entry name" value="PAS"/>
    <property type="match status" value="4"/>
</dbReference>
<dbReference type="SUPFAM" id="SSF52172">
    <property type="entry name" value="CheY-like"/>
    <property type="match status" value="1"/>
</dbReference>
<dbReference type="SMART" id="SM00387">
    <property type="entry name" value="HATPase_c"/>
    <property type="match status" value="1"/>
</dbReference>
<dbReference type="SMART" id="SM00091">
    <property type="entry name" value="PAS"/>
    <property type="match status" value="5"/>
</dbReference>
<evidence type="ECO:0000256" key="4">
    <source>
        <dbReference type="ARBA" id="ARBA00022679"/>
    </source>
</evidence>